<feature type="compositionally biased region" description="Acidic residues" evidence="1">
    <location>
        <begin position="366"/>
        <end position="375"/>
    </location>
</feature>
<comment type="caution">
    <text evidence="2">The sequence shown here is derived from an EMBL/GenBank/DDBJ whole genome shotgun (WGS) entry which is preliminary data.</text>
</comment>
<name>A0A8H7VMU8_9FUNG</name>
<reference evidence="2 3" key="1">
    <citation type="submission" date="2020-12" db="EMBL/GenBank/DDBJ databases">
        <title>Metabolic potential, ecology and presence of endohyphal bacteria is reflected in genomic diversity of Mucoromycotina.</title>
        <authorList>
            <person name="Muszewska A."/>
            <person name="Okrasinska A."/>
            <person name="Steczkiewicz K."/>
            <person name="Drgas O."/>
            <person name="Orlowska M."/>
            <person name="Perlinska-Lenart U."/>
            <person name="Aleksandrzak-Piekarczyk T."/>
            <person name="Szatraj K."/>
            <person name="Zielenkiewicz U."/>
            <person name="Pilsyk S."/>
            <person name="Malc E."/>
            <person name="Mieczkowski P."/>
            <person name="Kruszewska J.S."/>
            <person name="Biernat P."/>
            <person name="Pawlowska J."/>
        </authorList>
    </citation>
    <scope>NUCLEOTIDE SEQUENCE [LARGE SCALE GENOMIC DNA]</scope>
    <source>
        <strain evidence="2 3">CBS 142.35</strain>
    </source>
</reference>
<keyword evidence="3" id="KW-1185">Reference proteome</keyword>
<proteinExistence type="predicted"/>
<sequence length="408" mass="46058">MARTFEVGYDPMAVDDPANKKVTPNVTINMSQDYLNLAINPQAACTLESSPDDDYIIYERVYQAARGKPIGPGSNNKAIKWLKEHYLELSKEETNNNAAHICKIINNITMENRAVQICFSNGTSRTIKGLLALVGLAHFYQVKIFLFSTKKKPIVITPSAHYSVIGVLHSIDLQYNTSIYMPLQLTDRQFVRPDVPSRPTSPSTSPSLSLTRAAHFREEGERKPKKSSRGSLNVSKDELLDIILNHIGRMTNEDLKKQRPSLSSSRLPGHFWDDLAKYFISNHGVNPTIDGNAVRNRSLFLNYRWSDIWEEELKKIIDRAPVSILESMDVDYTIILPSPSEQQHDVNETFEALDEDGSTALGTDSQEGELTESEELSGKDNNNNDNKEQEQDNEDFEMIVDDACIFRT</sequence>
<dbReference type="EMBL" id="JAEPRB010000141">
    <property type="protein sequence ID" value="KAG2220434.1"/>
    <property type="molecule type" value="Genomic_DNA"/>
</dbReference>
<feature type="region of interest" description="Disordered" evidence="1">
    <location>
        <begin position="192"/>
        <end position="232"/>
    </location>
</feature>
<dbReference type="AlphaFoldDB" id="A0A8H7VMU8"/>
<evidence type="ECO:0000256" key="1">
    <source>
        <dbReference type="SAM" id="MobiDB-lite"/>
    </source>
</evidence>
<protein>
    <submittedName>
        <fullName evidence="2">Uncharacterized protein</fullName>
    </submittedName>
</protein>
<dbReference type="OrthoDB" id="2434174at2759"/>
<feature type="region of interest" description="Disordered" evidence="1">
    <location>
        <begin position="355"/>
        <end position="399"/>
    </location>
</feature>
<organism evidence="2 3">
    <name type="scientific">Circinella minor</name>
    <dbReference type="NCBI Taxonomy" id="1195481"/>
    <lineage>
        <taxon>Eukaryota</taxon>
        <taxon>Fungi</taxon>
        <taxon>Fungi incertae sedis</taxon>
        <taxon>Mucoromycota</taxon>
        <taxon>Mucoromycotina</taxon>
        <taxon>Mucoromycetes</taxon>
        <taxon>Mucorales</taxon>
        <taxon>Lichtheimiaceae</taxon>
        <taxon>Circinella</taxon>
    </lineage>
</organism>
<evidence type="ECO:0000313" key="3">
    <source>
        <dbReference type="Proteomes" id="UP000646827"/>
    </source>
</evidence>
<feature type="compositionally biased region" description="Low complexity" evidence="1">
    <location>
        <begin position="197"/>
        <end position="212"/>
    </location>
</feature>
<evidence type="ECO:0000313" key="2">
    <source>
        <dbReference type="EMBL" id="KAG2220434.1"/>
    </source>
</evidence>
<dbReference type="Proteomes" id="UP000646827">
    <property type="component" value="Unassembled WGS sequence"/>
</dbReference>
<gene>
    <name evidence="2" type="ORF">INT45_000659</name>
</gene>
<accession>A0A8H7VMU8</accession>